<dbReference type="OrthoDB" id="2993174at2759"/>
<protein>
    <recommendedName>
        <fullName evidence="1">DUF6589 domain-containing protein</fullName>
    </recommendedName>
</protein>
<dbReference type="AlphaFoldDB" id="A0A8H6Z6M0"/>
<feature type="domain" description="DUF6589" evidence="1">
    <location>
        <begin position="174"/>
        <end position="252"/>
    </location>
</feature>
<gene>
    <name evidence="2" type="ORF">MVEN_00038900</name>
</gene>
<sequence>MDELATLYKEADEFLWYFTECCAALRKKGKVVVKKTRPHPVIQVGAISSFITSQNQYASRDLGLPLGIWLFTCQAHVDVKRVFCRFGYSASDSTVRAALNTLTDASPNELKKKIRAAIDRDNIQRYDRVHEHGLGKENTMKHGIACTAFHFDDCKPGTWKADDHIASITKGECQTMTAESVFNSIDWTHMNDVTDLHFVRVAESTPPRLHHLKAQISERFRTTLAKHRLPPHKKELQPLSTRGDREIENKGYHNSLLNSRARWELNPKNATTYYPGVVETALHTEPQSVFKRFKYTRDMAYKIHETQLLRVQSLWAPLAILILNPTHLPRQFPRRMPTVNLTHRSFAFLHRMIPPCRPLHSTPRRHPSPVGRHRRAPLAAHFSQPFSQGHRV</sequence>
<keyword evidence="3" id="KW-1185">Reference proteome</keyword>
<dbReference type="Pfam" id="PF20231">
    <property type="entry name" value="DUF6589"/>
    <property type="match status" value="1"/>
</dbReference>
<evidence type="ECO:0000313" key="2">
    <source>
        <dbReference type="EMBL" id="KAF7371822.1"/>
    </source>
</evidence>
<name>A0A8H6Z6M0_9AGAR</name>
<evidence type="ECO:0000259" key="1">
    <source>
        <dbReference type="Pfam" id="PF20231"/>
    </source>
</evidence>
<organism evidence="2 3">
    <name type="scientific">Mycena venus</name>
    <dbReference type="NCBI Taxonomy" id="2733690"/>
    <lineage>
        <taxon>Eukaryota</taxon>
        <taxon>Fungi</taxon>
        <taxon>Dikarya</taxon>
        <taxon>Basidiomycota</taxon>
        <taxon>Agaricomycotina</taxon>
        <taxon>Agaricomycetes</taxon>
        <taxon>Agaricomycetidae</taxon>
        <taxon>Agaricales</taxon>
        <taxon>Marasmiineae</taxon>
        <taxon>Mycenaceae</taxon>
        <taxon>Mycena</taxon>
    </lineage>
</organism>
<evidence type="ECO:0000313" key="3">
    <source>
        <dbReference type="Proteomes" id="UP000620124"/>
    </source>
</evidence>
<dbReference type="Proteomes" id="UP000620124">
    <property type="component" value="Unassembled WGS sequence"/>
</dbReference>
<reference evidence="2" key="1">
    <citation type="submission" date="2020-05" db="EMBL/GenBank/DDBJ databases">
        <title>Mycena genomes resolve the evolution of fungal bioluminescence.</title>
        <authorList>
            <person name="Tsai I.J."/>
        </authorList>
    </citation>
    <scope>NUCLEOTIDE SEQUENCE</scope>
    <source>
        <strain evidence="2">CCC161011</strain>
    </source>
</reference>
<dbReference type="EMBL" id="JACAZI010000001">
    <property type="protein sequence ID" value="KAF7371822.1"/>
    <property type="molecule type" value="Genomic_DNA"/>
</dbReference>
<accession>A0A8H6Z6M0</accession>
<comment type="caution">
    <text evidence="2">The sequence shown here is derived from an EMBL/GenBank/DDBJ whole genome shotgun (WGS) entry which is preliminary data.</text>
</comment>
<proteinExistence type="predicted"/>
<dbReference type="InterPro" id="IPR046496">
    <property type="entry name" value="DUF6589"/>
</dbReference>